<dbReference type="InterPro" id="IPR015943">
    <property type="entry name" value="WD40/YVTN_repeat-like_dom_sf"/>
</dbReference>
<keyword evidence="4" id="KW-0677">Repeat</keyword>
<dbReference type="PANTHER" id="PTHR12442">
    <property type="entry name" value="DYNEIN INTERMEDIATE CHAIN"/>
    <property type="match status" value="1"/>
</dbReference>
<evidence type="ECO:0000313" key="6">
    <source>
        <dbReference type="Proteomes" id="UP000694924"/>
    </source>
</evidence>
<gene>
    <name evidence="7" type="primary">LOC107064041</name>
</gene>
<keyword evidence="5" id="KW-0175">Coiled coil</keyword>
<keyword evidence="2" id="KW-0963">Cytoplasm</keyword>
<proteinExistence type="predicted"/>
<evidence type="ECO:0000313" key="7">
    <source>
        <dbReference type="RefSeq" id="XP_015171776.1"/>
    </source>
</evidence>
<dbReference type="SMART" id="SM00320">
    <property type="entry name" value="WD40"/>
    <property type="match status" value="3"/>
</dbReference>
<evidence type="ECO:0000256" key="2">
    <source>
        <dbReference type="ARBA" id="ARBA00022490"/>
    </source>
</evidence>
<protein>
    <submittedName>
        <fullName evidence="7">WD repeat-containing protein 63-like</fullName>
    </submittedName>
</protein>
<dbReference type="InterPro" id="IPR036322">
    <property type="entry name" value="WD40_repeat_dom_sf"/>
</dbReference>
<dbReference type="Proteomes" id="UP000694924">
    <property type="component" value="Unplaced"/>
</dbReference>
<dbReference type="PANTHER" id="PTHR12442:SF5">
    <property type="entry name" value="DYNEIN AXONEMAL INTERMEDIATE CHAIN 3"/>
    <property type="match status" value="1"/>
</dbReference>
<dbReference type="SUPFAM" id="SSF50978">
    <property type="entry name" value="WD40 repeat-like"/>
    <property type="match status" value="1"/>
</dbReference>
<evidence type="ECO:0000256" key="4">
    <source>
        <dbReference type="ARBA" id="ARBA00022737"/>
    </source>
</evidence>
<name>A0ABM1HUY9_POLDO</name>
<sequence>MLRKRVKYPKGWTLLLDENIKNVERVIFDPETQRKLGCTVGEYVFLEYPWVYVSRDDVLRLSNKIGSCLEPYKDQISAYNGTCFLIGYNSTELYSDQFVICLTEETRDAVYQRNKNISKAILNGVHQQIEKIPKCWKSLGSEDDLESSAKNTRELLEIEINIPTTLLGLNRQISDRNSDESRDSYIDLIPSANETFDNIAKFLVSRSTQTHLQPREIFVQTYPGNPRNAWTQYVYEDTLNGKLFDLNDVENVDKSLDETVQSNDDNEELEEKRKEENKIEIVREKEPIEIFLEKYSEQMIDEIKYNAVVNLYVDDIKNLNKNKQDMMKSMEIPMCKEYQFFINLNIIKSNIISDISWHPKIMDLAIVSYIRSSNIISTSDYDSGALLWSLSDTLRPLSYLRSNEDVHCISFCPLRENIVIGGCENGQLIVWHIPDEIINFANTTNNNCQSKIFELPNQTNVPIVNVTTRSEKDSSHSSLIRKIKWIPVKFRAESNGKFVESLNNVNNCQLMTISLDGIIIIWTIDLSSNLLNDCLKVIYKLFLPIPNDSRNFTLLCVSISLESLMEEEKYNNAHREVKEFDKNGEEYTTRRLWLGTGEGELVRCTWEGQVFDVGMSDSEKCNFLDRSFAHDGPVIEIVRCHRMLEVILTIGGHIFAIWHENYSESPIFWRKSKAVYTACCWSCKPGVFLMGRNDGELEIWDIKRKNCEPIFVRTISDGPLTVLSFWKETKVSSGLIGIGDEKGIFRVFKEPCMYSNDAECMNWFEEYILREVKRKKIFTEWQHEFLETNPIAIEKKLKKEEEERKKRLEEAKDNLQKEYEQRLRLEAEKRALKAPKSKETIWKLKEQKRMRSVILKKKGFVPDELEKKKLPLVRLEEEKRLRLQKIENEVNIRDKFYEDIVTLQIPELSNSFQRMNTIIDENVDDEKKVETNIEKYVQQYCNIRDDVRKILAEKLDRNIF</sequence>
<dbReference type="InterPro" id="IPR001680">
    <property type="entry name" value="WD40_rpt"/>
</dbReference>
<dbReference type="RefSeq" id="XP_015171776.1">
    <property type="nucleotide sequence ID" value="XM_015316290.1"/>
</dbReference>
<keyword evidence="6" id="KW-1185">Reference proteome</keyword>
<accession>A0ABM1HUY9</accession>
<dbReference type="GeneID" id="107064041"/>
<comment type="subcellular location">
    <subcellularLocation>
        <location evidence="1">Cytoplasm</location>
    </subcellularLocation>
</comment>
<feature type="coiled-coil region" evidence="5">
    <location>
        <begin position="791"/>
        <end position="828"/>
    </location>
</feature>
<organism evidence="6 7">
    <name type="scientific">Polistes dominula</name>
    <name type="common">European paper wasp</name>
    <name type="synonym">Vespa dominula</name>
    <dbReference type="NCBI Taxonomy" id="743375"/>
    <lineage>
        <taxon>Eukaryota</taxon>
        <taxon>Metazoa</taxon>
        <taxon>Ecdysozoa</taxon>
        <taxon>Arthropoda</taxon>
        <taxon>Hexapoda</taxon>
        <taxon>Insecta</taxon>
        <taxon>Pterygota</taxon>
        <taxon>Neoptera</taxon>
        <taxon>Endopterygota</taxon>
        <taxon>Hymenoptera</taxon>
        <taxon>Apocrita</taxon>
        <taxon>Aculeata</taxon>
        <taxon>Vespoidea</taxon>
        <taxon>Vespidae</taxon>
        <taxon>Polistinae</taxon>
        <taxon>Polistini</taxon>
        <taxon>Polistes</taxon>
    </lineage>
</organism>
<keyword evidence="3" id="KW-0853">WD repeat</keyword>
<evidence type="ECO:0000256" key="3">
    <source>
        <dbReference type="ARBA" id="ARBA00022574"/>
    </source>
</evidence>
<evidence type="ECO:0000256" key="5">
    <source>
        <dbReference type="SAM" id="Coils"/>
    </source>
</evidence>
<reference evidence="7" key="1">
    <citation type="submission" date="2025-08" db="UniProtKB">
        <authorList>
            <consortium name="RefSeq"/>
        </authorList>
    </citation>
    <scope>IDENTIFICATION</scope>
    <source>
        <tissue evidence="7">Whole body</tissue>
    </source>
</reference>
<dbReference type="InterPro" id="IPR050687">
    <property type="entry name" value="Dynein_IC"/>
</dbReference>
<dbReference type="Gene3D" id="2.130.10.10">
    <property type="entry name" value="YVTN repeat-like/Quinoprotein amine dehydrogenase"/>
    <property type="match status" value="1"/>
</dbReference>
<evidence type="ECO:0000256" key="1">
    <source>
        <dbReference type="ARBA" id="ARBA00004496"/>
    </source>
</evidence>